<dbReference type="SUPFAM" id="SSF55144">
    <property type="entry name" value="LigT-like"/>
    <property type="match status" value="1"/>
</dbReference>
<dbReference type="EMBL" id="BAAAPU010000009">
    <property type="protein sequence ID" value="GAA1988447.1"/>
    <property type="molecule type" value="Genomic_DNA"/>
</dbReference>
<dbReference type="RefSeq" id="WP_344064874.1">
    <property type="nucleotide sequence ID" value="NZ_BAAAPU010000009.1"/>
</dbReference>
<dbReference type="GO" id="GO:0016874">
    <property type="term" value="F:ligase activity"/>
    <property type="evidence" value="ECO:0007669"/>
    <property type="project" value="UniProtKB-KW"/>
</dbReference>
<evidence type="ECO:0000313" key="2">
    <source>
        <dbReference type="Proteomes" id="UP001500013"/>
    </source>
</evidence>
<evidence type="ECO:0000313" key="1">
    <source>
        <dbReference type="EMBL" id="GAA1988447.1"/>
    </source>
</evidence>
<dbReference type="Proteomes" id="UP001500013">
    <property type="component" value="Unassembled WGS sequence"/>
</dbReference>
<accession>A0ABN2SL16</accession>
<dbReference type="InterPro" id="IPR009097">
    <property type="entry name" value="Cyclic_Pdiesterase"/>
</dbReference>
<keyword evidence="2" id="KW-1185">Reference proteome</keyword>
<dbReference type="Pfam" id="PF13563">
    <property type="entry name" value="2_5_RNA_ligase2"/>
    <property type="match status" value="1"/>
</dbReference>
<reference evidence="1 2" key="1">
    <citation type="journal article" date="2019" name="Int. J. Syst. Evol. Microbiol.">
        <title>The Global Catalogue of Microorganisms (GCM) 10K type strain sequencing project: providing services to taxonomists for standard genome sequencing and annotation.</title>
        <authorList>
            <consortium name="The Broad Institute Genomics Platform"/>
            <consortium name="The Broad Institute Genome Sequencing Center for Infectious Disease"/>
            <person name="Wu L."/>
            <person name="Ma J."/>
        </authorList>
    </citation>
    <scope>NUCLEOTIDE SEQUENCE [LARGE SCALE GENOMIC DNA]</scope>
    <source>
        <strain evidence="1 2">JCM 15628</strain>
    </source>
</reference>
<name>A0ABN2SL16_9MICO</name>
<comment type="caution">
    <text evidence="1">The sequence shown here is derived from an EMBL/GenBank/DDBJ whole genome shotgun (WGS) entry which is preliminary data.</text>
</comment>
<gene>
    <name evidence="1" type="ORF">GCM10009817_32520</name>
</gene>
<keyword evidence="1" id="KW-0436">Ligase</keyword>
<sequence length="179" mass="19270">MSSGVAGHSVLQVPVPQLEPFVLSRTRHYDTDYVSADPRFVHAHVTALGPFLDTVALTDEALDLVGGIACATGPFEFTLESVDTFPNGIIHLLPEPAHPFARLTGALWDAFPQCPPYAGAFADVVPHLTLDALSDDVTEESTRALVSGHVPARCRADRLDLAWYEPGGCRVLRSWPLGA</sequence>
<proteinExistence type="predicted"/>
<organism evidence="1 2">
    <name type="scientific">Terrabacter lapilli</name>
    <dbReference type="NCBI Taxonomy" id="436231"/>
    <lineage>
        <taxon>Bacteria</taxon>
        <taxon>Bacillati</taxon>
        <taxon>Actinomycetota</taxon>
        <taxon>Actinomycetes</taxon>
        <taxon>Micrococcales</taxon>
        <taxon>Intrasporangiaceae</taxon>
        <taxon>Terrabacter</taxon>
    </lineage>
</organism>
<dbReference type="Gene3D" id="3.90.1140.10">
    <property type="entry name" value="Cyclic phosphodiesterase"/>
    <property type="match status" value="1"/>
</dbReference>
<protein>
    <submittedName>
        <fullName evidence="1">2'-5' RNA ligase family protein</fullName>
    </submittedName>
</protein>